<feature type="transmembrane region" description="Helical" evidence="5">
    <location>
        <begin position="6"/>
        <end position="22"/>
    </location>
</feature>
<proteinExistence type="predicted"/>
<name>A0A1W1V3L1_9BACT</name>
<dbReference type="GO" id="GO:0016020">
    <property type="term" value="C:membrane"/>
    <property type="evidence" value="ECO:0007669"/>
    <property type="project" value="UniProtKB-SubCell"/>
</dbReference>
<dbReference type="EMBL" id="FWWW01000048">
    <property type="protein sequence ID" value="SMB87888.1"/>
    <property type="molecule type" value="Genomic_DNA"/>
</dbReference>
<dbReference type="Proteomes" id="UP000192266">
    <property type="component" value="Unassembled WGS sequence"/>
</dbReference>
<evidence type="ECO:0000256" key="4">
    <source>
        <dbReference type="ARBA" id="ARBA00023136"/>
    </source>
</evidence>
<dbReference type="OrthoDB" id="797173at2"/>
<dbReference type="Pfam" id="PF13564">
    <property type="entry name" value="DoxX_2"/>
    <property type="match status" value="1"/>
</dbReference>
<gene>
    <name evidence="6" type="ORF">SAMN00120144_1439</name>
</gene>
<keyword evidence="7" id="KW-1185">Reference proteome</keyword>
<dbReference type="AlphaFoldDB" id="A0A1W1V3L1"/>
<keyword evidence="4 5" id="KW-0472">Membrane</keyword>
<dbReference type="InterPro" id="IPR032808">
    <property type="entry name" value="DoxX"/>
</dbReference>
<keyword evidence="3 5" id="KW-1133">Transmembrane helix</keyword>
<accession>A0A1W1V3L1</accession>
<feature type="transmembrane region" description="Helical" evidence="5">
    <location>
        <begin position="93"/>
        <end position="113"/>
    </location>
</feature>
<dbReference type="RefSeq" id="WP_084444152.1">
    <property type="nucleotide sequence ID" value="NZ_FWWW01000048.1"/>
</dbReference>
<evidence type="ECO:0000313" key="7">
    <source>
        <dbReference type="Proteomes" id="UP000192266"/>
    </source>
</evidence>
<evidence type="ECO:0000256" key="5">
    <source>
        <dbReference type="SAM" id="Phobius"/>
    </source>
</evidence>
<keyword evidence="2 5" id="KW-0812">Transmembrane</keyword>
<evidence type="ECO:0000313" key="6">
    <source>
        <dbReference type="EMBL" id="SMB87888.1"/>
    </source>
</evidence>
<evidence type="ECO:0000256" key="1">
    <source>
        <dbReference type="ARBA" id="ARBA00004141"/>
    </source>
</evidence>
<reference evidence="6 7" key="1">
    <citation type="submission" date="2017-04" db="EMBL/GenBank/DDBJ databases">
        <authorList>
            <person name="Afonso C.L."/>
            <person name="Miller P.J."/>
            <person name="Scott M.A."/>
            <person name="Spackman E."/>
            <person name="Goraichik I."/>
            <person name="Dimitrov K.M."/>
            <person name="Suarez D.L."/>
            <person name="Swayne D.E."/>
        </authorList>
    </citation>
    <scope>NUCLEOTIDE SEQUENCE [LARGE SCALE GENOMIC DNA]</scope>
    <source>
        <strain evidence="6 7">DSM 11622</strain>
    </source>
</reference>
<evidence type="ECO:0000256" key="2">
    <source>
        <dbReference type="ARBA" id="ARBA00022692"/>
    </source>
</evidence>
<comment type="subcellular location">
    <subcellularLocation>
        <location evidence="1">Membrane</location>
        <topology evidence="1">Multi-pass membrane protein</topology>
    </subcellularLocation>
</comment>
<evidence type="ECO:0000256" key="3">
    <source>
        <dbReference type="ARBA" id="ARBA00022989"/>
    </source>
</evidence>
<sequence>MSAIVITAQIIVALSIVVVWVFRFDNIVQEFRQYGLPDLVRTMVGATKIVLATLLIVGIWYPSLVVIPALLMAFLMLCAQVAHIKVRNPWYKYLPSLFLLLLSLFIAGTYAGIITV</sequence>
<organism evidence="6 7">
    <name type="scientific">Hymenobacter roseosalivarius DSM 11622</name>
    <dbReference type="NCBI Taxonomy" id="645990"/>
    <lineage>
        <taxon>Bacteria</taxon>
        <taxon>Pseudomonadati</taxon>
        <taxon>Bacteroidota</taxon>
        <taxon>Cytophagia</taxon>
        <taxon>Cytophagales</taxon>
        <taxon>Hymenobacteraceae</taxon>
        <taxon>Hymenobacter</taxon>
    </lineage>
</organism>
<protein>
    <submittedName>
        <fullName evidence="6">DoxX family protein</fullName>
    </submittedName>
</protein>